<keyword evidence="3" id="KW-0456">Lyase</keyword>
<dbReference type="OrthoDB" id="9809439at2"/>
<protein>
    <submittedName>
        <fullName evidence="4">Predicted periplasmic solute-binding protein,Putative periplasminc binding protein (DUF178)</fullName>
    </submittedName>
</protein>
<dbReference type="RefSeq" id="WP_108896507.1">
    <property type="nucleotide sequence ID" value="NZ_LT993738.1"/>
</dbReference>
<evidence type="ECO:0000313" key="4">
    <source>
        <dbReference type="EMBL" id="SPN73545.1"/>
    </source>
</evidence>
<dbReference type="EMBL" id="LT993738">
    <property type="protein sequence ID" value="SPN73545.1"/>
    <property type="molecule type" value="Genomic_DNA"/>
</dbReference>
<dbReference type="InterPro" id="IPR030869">
    <property type="entry name" value="MqnD"/>
</dbReference>
<dbReference type="CDD" id="cd13635">
    <property type="entry name" value="PBP2_Ttha1568_Mqnd"/>
    <property type="match status" value="1"/>
</dbReference>
<organism evidence="4 5">
    <name type="scientific">Chlamydia serpentis</name>
    <dbReference type="NCBI Taxonomy" id="1967782"/>
    <lineage>
        <taxon>Bacteria</taxon>
        <taxon>Pseudomonadati</taxon>
        <taxon>Chlamydiota</taxon>
        <taxon>Chlamydiia</taxon>
        <taxon>Chlamydiales</taxon>
        <taxon>Chlamydiaceae</taxon>
        <taxon>Chlamydia/Chlamydophila group</taxon>
        <taxon>Chlamydia</taxon>
    </lineage>
</organism>
<dbReference type="PANTHER" id="PTHR37167">
    <property type="entry name" value="1,4-DIHYDROXY-6-NAPHTOATE SYNTHASE"/>
    <property type="match status" value="1"/>
</dbReference>
<dbReference type="UniPathway" id="UPA00079"/>
<evidence type="ECO:0000256" key="3">
    <source>
        <dbReference type="ARBA" id="ARBA00023239"/>
    </source>
</evidence>
<dbReference type="GO" id="GO:0009234">
    <property type="term" value="P:menaquinone biosynthetic process"/>
    <property type="evidence" value="ECO:0007669"/>
    <property type="project" value="UniProtKB-UniPathway"/>
</dbReference>
<sequence length="259" mass="29094">MILTAAFSPCPNDIFLFRSFLENPQLQPLLNQVTIADIQTLNTLALQRRVSLIKISAALFPLISNYYDLMDVGNTLGYNCGPIVLSLDPERPLDTLATPGETTTAHALCKLYYPKATLVPMSYDKILDAILSGRVSGGTLIHEERFSYNSELILRADFGELWHRKTIFPLPLGCLAIAKCIPLATVKALTQALRESLMYSLRDTERAAKKALEYSKNKNIMVIHRFIGTYVNKETFYLSKTGKKALQILWKAHECCQYA</sequence>
<reference evidence="5" key="1">
    <citation type="submission" date="2017-11" db="EMBL/GenBank/DDBJ databases">
        <authorList>
            <person name="Seth-Smith MB H."/>
        </authorList>
    </citation>
    <scope>NUCLEOTIDE SEQUENCE [LARGE SCALE GENOMIC DNA]</scope>
</reference>
<keyword evidence="2" id="KW-0474">Menaquinone biosynthesis</keyword>
<proteinExistence type="predicted"/>
<evidence type="ECO:0000256" key="2">
    <source>
        <dbReference type="ARBA" id="ARBA00022428"/>
    </source>
</evidence>
<evidence type="ECO:0000256" key="1">
    <source>
        <dbReference type="ARBA" id="ARBA00004863"/>
    </source>
</evidence>
<gene>
    <name evidence="4" type="ORF">C10C_0375</name>
</gene>
<keyword evidence="5" id="KW-1185">Reference proteome</keyword>
<dbReference type="Pfam" id="PF02621">
    <property type="entry name" value="VitK2_biosynth"/>
    <property type="match status" value="1"/>
</dbReference>
<dbReference type="AlphaFoldDB" id="A0A2R8FAV2"/>
<accession>A0A2R8FAV2</accession>
<evidence type="ECO:0000313" key="5">
    <source>
        <dbReference type="Proteomes" id="UP000244926"/>
    </source>
</evidence>
<dbReference type="Proteomes" id="UP000244926">
    <property type="component" value="Chromosome I"/>
</dbReference>
<dbReference type="InterPro" id="IPR003773">
    <property type="entry name" value="Menaquinone_biosynth"/>
</dbReference>
<name>A0A2R8FAV2_9CHLA</name>
<comment type="pathway">
    <text evidence="1">Quinol/quinone metabolism; menaquinone biosynthesis.</text>
</comment>
<dbReference type="Gene3D" id="3.40.190.10">
    <property type="entry name" value="Periplasmic binding protein-like II"/>
    <property type="match status" value="2"/>
</dbReference>
<dbReference type="KEGG" id="csee:C10C_0375"/>
<dbReference type="SUPFAM" id="SSF53850">
    <property type="entry name" value="Periplasmic binding protein-like II"/>
    <property type="match status" value="1"/>
</dbReference>
<dbReference type="PANTHER" id="PTHR37167:SF1">
    <property type="entry name" value="1,4-DIHYDROXY-6-NAPHTOATE SYNTHASE"/>
    <property type="match status" value="1"/>
</dbReference>
<dbReference type="GO" id="GO:0016829">
    <property type="term" value="F:lyase activity"/>
    <property type="evidence" value="ECO:0007669"/>
    <property type="project" value="UniProtKB-KW"/>
</dbReference>